<evidence type="ECO:0000313" key="2">
    <source>
        <dbReference type="EMBL" id="ADV64640.1"/>
    </source>
</evidence>
<keyword evidence="1" id="KW-0472">Membrane</keyword>
<gene>
    <name evidence="2" type="ordered locus">Desmu_0321</name>
</gene>
<dbReference type="HOGENOM" id="CLU_1122656_0_0_2"/>
<feature type="transmembrane region" description="Helical" evidence="1">
    <location>
        <begin position="194"/>
        <end position="215"/>
    </location>
</feature>
<reference evidence="3" key="1">
    <citation type="submission" date="2010-11" db="EMBL/GenBank/DDBJ databases">
        <title>The complete genome of Desulfurococcus mucosus DSM 2162.</title>
        <authorList>
            <consortium name="US DOE Joint Genome Institute (JGI-PGF)"/>
            <person name="Lucas S."/>
            <person name="Copeland A."/>
            <person name="Lapidus A."/>
            <person name="Bruce D."/>
            <person name="Goodwin L."/>
            <person name="Pitluck S."/>
            <person name="Kyrpides N."/>
            <person name="Mavromatis K."/>
            <person name="Pagani I."/>
            <person name="Ivanova N."/>
            <person name="Ovchinnikova G."/>
            <person name="Chertkov O."/>
            <person name="Held B."/>
            <person name="Brettin T."/>
            <person name="Detter J.C."/>
            <person name="Tapia R."/>
            <person name="Han C."/>
            <person name="Land M."/>
            <person name="Hauser L."/>
            <person name="Markowitz V."/>
            <person name="Cheng J.-F."/>
            <person name="Hugenholtz P."/>
            <person name="Woyke T."/>
            <person name="Wu D."/>
            <person name="Wirth R."/>
            <person name="Bilek Y."/>
            <person name="Hader T."/>
            <person name="Klenk H.-P."/>
            <person name="Eisen J.A."/>
        </authorList>
    </citation>
    <scope>NUCLEOTIDE SEQUENCE [LARGE SCALE GENOMIC DNA]</scope>
    <source>
        <strain evidence="3">ATCC 35584 / DSM 2162 / JCM 9187 / O7/1</strain>
    </source>
</reference>
<protein>
    <submittedName>
        <fullName evidence="2">Alpha-glucosidase</fullName>
    </submittedName>
</protein>
<accession>E8R814</accession>
<dbReference type="AlphaFoldDB" id="E8R814"/>
<dbReference type="GeneID" id="10153014"/>
<feature type="transmembrane region" description="Helical" evidence="1">
    <location>
        <begin position="156"/>
        <end position="182"/>
    </location>
</feature>
<evidence type="ECO:0000313" key="3">
    <source>
        <dbReference type="Proteomes" id="UP000001068"/>
    </source>
</evidence>
<feature type="transmembrane region" description="Helical" evidence="1">
    <location>
        <begin position="111"/>
        <end position="144"/>
    </location>
</feature>
<organism evidence="2 3">
    <name type="scientific">Desulfurococcus mucosus (strain ATCC 35584 / DSM 2162 / JCM 9187 / O7/1)</name>
    <dbReference type="NCBI Taxonomy" id="765177"/>
    <lineage>
        <taxon>Archaea</taxon>
        <taxon>Thermoproteota</taxon>
        <taxon>Thermoprotei</taxon>
        <taxon>Desulfurococcales</taxon>
        <taxon>Desulfurococcaceae</taxon>
        <taxon>Desulfurococcus</taxon>
    </lineage>
</organism>
<dbReference type="RefSeq" id="WP_013561862.1">
    <property type="nucleotide sequence ID" value="NC_014961.1"/>
</dbReference>
<dbReference type="eggNOG" id="arCOG03820">
    <property type="taxonomic scope" value="Archaea"/>
</dbReference>
<dbReference type="Proteomes" id="UP000001068">
    <property type="component" value="Chromosome"/>
</dbReference>
<sequence length="216" mass="23929">MESTILLNDAADALRRMLASRRLSDPRLRRRLEEALASLESAGREITVDNVELARLINKKARDLASRVLEASGEGLPGDLVKELDTLVKWCKMAPYDFTDRIRLVRKGYRYYLTGMILFFILAGTFAQAYAVSALMLALPALMAMSMMKKRRSTGLMLAYASMPLPLVIFTWILGYAVYAFTNPAEASVLAGEYGLPAGLVYFILALYLAGSVIVC</sequence>
<reference evidence="2 3" key="2">
    <citation type="journal article" date="2011" name="Stand. Genomic Sci.">
        <title>Complete genome sequence of Desulfurococcus mucosus type strain (O7/1).</title>
        <authorList>
            <person name="Wirth R."/>
            <person name="Chertkov O."/>
            <person name="Held B."/>
            <person name="Lapidus A."/>
            <person name="Nolan M."/>
            <person name="Lucas S."/>
            <person name="Hammon N."/>
            <person name="Deshpande S."/>
            <person name="Cheng J.F."/>
            <person name="Tapia R."/>
            <person name="Han C."/>
            <person name="Goodwin L."/>
            <person name="Pitluck S."/>
            <person name="Liolios K."/>
            <person name="Ioanna P."/>
            <person name="Ivanova N."/>
            <person name="Mavromatis K."/>
            <person name="Mikhailova N."/>
            <person name="Pati A."/>
            <person name="Chen A."/>
            <person name="Palaniappan K."/>
            <person name="Land M."/>
            <person name="Hauser L."/>
            <person name="Chang Y.J."/>
            <person name="Jeffries C.D."/>
            <person name="Bilek Y."/>
            <person name="Hader T."/>
            <person name="Rohde M."/>
            <person name="Spring S."/>
            <person name="Sikorski J."/>
            <person name="Goker M."/>
            <person name="Woyke T."/>
            <person name="Bristow J."/>
            <person name="Eisen J.A."/>
            <person name="Markowitz V."/>
            <person name="Hugenholtz P."/>
            <person name="Kyrpides N.C."/>
            <person name="Klenk H.P."/>
        </authorList>
    </citation>
    <scope>NUCLEOTIDE SEQUENCE [LARGE SCALE GENOMIC DNA]</scope>
    <source>
        <strain evidence="3">ATCC 35584 / DSM 2162 / JCM 9187 / O7/1</strain>
    </source>
</reference>
<keyword evidence="3" id="KW-1185">Reference proteome</keyword>
<keyword evidence="1" id="KW-1133">Transmembrane helix</keyword>
<evidence type="ECO:0000256" key="1">
    <source>
        <dbReference type="SAM" id="Phobius"/>
    </source>
</evidence>
<proteinExistence type="predicted"/>
<dbReference type="KEGG" id="dmu:Desmu_0321"/>
<dbReference type="STRING" id="765177.Desmu_0321"/>
<name>E8R814_DESM0</name>
<dbReference type="EMBL" id="CP002363">
    <property type="protein sequence ID" value="ADV64640.1"/>
    <property type="molecule type" value="Genomic_DNA"/>
</dbReference>
<keyword evidence="1" id="KW-0812">Transmembrane</keyword>